<protein>
    <submittedName>
        <fullName evidence="1">Uncharacterized protein</fullName>
    </submittedName>
</protein>
<name>A0AAE1S1T1_9SOLA</name>
<organism evidence="1 2">
    <name type="scientific">Anisodus tanguticus</name>
    <dbReference type="NCBI Taxonomy" id="243964"/>
    <lineage>
        <taxon>Eukaryota</taxon>
        <taxon>Viridiplantae</taxon>
        <taxon>Streptophyta</taxon>
        <taxon>Embryophyta</taxon>
        <taxon>Tracheophyta</taxon>
        <taxon>Spermatophyta</taxon>
        <taxon>Magnoliopsida</taxon>
        <taxon>eudicotyledons</taxon>
        <taxon>Gunneridae</taxon>
        <taxon>Pentapetalae</taxon>
        <taxon>asterids</taxon>
        <taxon>lamiids</taxon>
        <taxon>Solanales</taxon>
        <taxon>Solanaceae</taxon>
        <taxon>Solanoideae</taxon>
        <taxon>Hyoscyameae</taxon>
        <taxon>Anisodus</taxon>
    </lineage>
</organism>
<gene>
    <name evidence="1" type="ORF">RND71_017147</name>
</gene>
<proteinExistence type="predicted"/>
<dbReference type="EMBL" id="JAVYJV010000009">
    <property type="protein sequence ID" value="KAK4361906.1"/>
    <property type="molecule type" value="Genomic_DNA"/>
</dbReference>
<sequence>MPLARIYEDLMGSFEEINVVYIPRAWNVLARNIAKFSLLLLHTNDYDKVPRDVLWRSLDVRGVHVTYTRAIKDIYEEFKTQNLESKGFKLSRTKAEYLECKFSGVTWEADMKVRLDTRVIPKKESFK</sequence>
<dbReference type="Proteomes" id="UP001291623">
    <property type="component" value="Unassembled WGS sequence"/>
</dbReference>
<evidence type="ECO:0000313" key="2">
    <source>
        <dbReference type="Proteomes" id="UP001291623"/>
    </source>
</evidence>
<reference evidence="1" key="1">
    <citation type="submission" date="2023-12" db="EMBL/GenBank/DDBJ databases">
        <title>Genome assembly of Anisodus tanguticus.</title>
        <authorList>
            <person name="Wang Y.-J."/>
        </authorList>
    </citation>
    <scope>NUCLEOTIDE SEQUENCE</scope>
    <source>
        <strain evidence="1">KB-2021</strain>
        <tissue evidence="1">Leaf</tissue>
    </source>
</reference>
<accession>A0AAE1S1T1</accession>
<comment type="caution">
    <text evidence="1">The sequence shown here is derived from an EMBL/GenBank/DDBJ whole genome shotgun (WGS) entry which is preliminary data.</text>
</comment>
<evidence type="ECO:0000313" key="1">
    <source>
        <dbReference type="EMBL" id="KAK4361906.1"/>
    </source>
</evidence>
<dbReference type="AlphaFoldDB" id="A0AAE1S1T1"/>
<keyword evidence="2" id="KW-1185">Reference proteome</keyword>